<dbReference type="Proteomes" id="UP001212411">
    <property type="component" value="Chromosome 1"/>
</dbReference>
<sequence>MADTEESGRKYWLMKAEGEPRIVKGINVAFTFEMLENITNEGKMESWSGVRNYEARNMIRDQMSVGDYAFLYCSNCKFPHIRGVMEICSNPHPDDSCWDPNDPYYDPKSTKEKPRWYSVGVQSRYPLKRSVTLRELKLHLNGKLSQMSMLNRARLSISKVRQEEWDFIHQLAELPEPGEVQEAREKEDQKERKKRDRRVEDDGKEDSKQKKSKSPYNAAAGDDDTSLNTIKQSRIKECNIKTSI</sequence>
<protein>
    <submittedName>
        <fullName evidence="5">EVE domain (PUA-related) protein</fullName>
    </submittedName>
</protein>
<dbReference type="RefSeq" id="XP_056035713.1">
    <property type="nucleotide sequence ID" value="XM_056179803.1"/>
</dbReference>
<name>A0AAE9W8W5_9SCHI</name>
<dbReference type="PANTHER" id="PTHR14087:SF7">
    <property type="entry name" value="THYMOCYTE NUCLEAR PROTEIN 1"/>
    <property type="match status" value="1"/>
</dbReference>
<accession>A0AAE9W8W5</accession>
<dbReference type="EMBL" id="CP115611">
    <property type="protein sequence ID" value="WBW71470.1"/>
    <property type="molecule type" value="Genomic_DNA"/>
</dbReference>
<dbReference type="PANTHER" id="PTHR14087">
    <property type="entry name" value="THYMOCYTE NUCLEAR PROTEIN 1"/>
    <property type="match status" value="1"/>
</dbReference>
<dbReference type="Pfam" id="PF01878">
    <property type="entry name" value="EVE"/>
    <property type="match status" value="1"/>
</dbReference>
<feature type="domain" description="EVE" evidence="4">
    <location>
        <begin position="10"/>
        <end position="170"/>
    </location>
</feature>
<dbReference type="InterPro" id="IPR015947">
    <property type="entry name" value="PUA-like_sf"/>
</dbReference>
<evidence type="ECO:0000256" key="2">
    <source>
        <dbReference type="ARBA" id="ARBA00023242"/>
    </source>
</evidence>
<dbReference type="KEGG" id="som:SOMG_01010"/>
<evidence type="ECO:0000313" key="5">
    <source>
        <dbReference type="EMBL" id="WBW71470.1"/>
    </source>
</evidence>
<feature type="region of interest" description="Disordered" evidence="3">
    <location>
        <begin position="176"/>
        <end position="230"/>
    </location>
</feature>
<comment type="subcellular location">
    <subcellularLocation>
        <location evidence="1">Nucleus</location>
    </subcellularLocation>
</comment>
<dbReference type="AlphaFoldDB" id="A0AAE9W8W5"/>
<keyword evidence="2" id="KW-0539">Nucleus</keyword>
<dbReference type="Gene3D" id="3.10.590.10">
    <property type="entry name" value="ph1033 like domains"/>
    <property type="match status" value="1"/>
</dbReference>
<dbReference type="GeneID" id="80874492"/>
<organism evidence="5 6">
    <name type="scientific">Schizosaccharomyces osmophilus</name>
    <dbReference type="NCBI Taxonomy" id="2545709"/>
    <lineage>
        <taxon>Eukaryota</taxon>
        <taxon>Fungi</taxon>
        <taxon>Dikarya</taxon>
        <taxon>Ascomycota</taxon>
        <taxon>Taphrinomycotina</taxon>
        <taxon>Schizosaccharomycetes</taxon>
        <taxon>Schizosaccharomycetales</taxon>
        <taxon>Schizosaccharomycetaceae</taxon>
        <taxon>Schizosaccharomyces</taxon>
    </lineage>
</organism>
<dbReference type="InterPro" id="IPR002740">
    <property type="entry name" value="EVE_domain"/>
</dbReference>
<evidence type="ECO:0000256" key="1">
    <source>
        <dbReference type="ARBA" id="ARBA00004123"/>
    </source>
</evidence>
<evidence type="ECO:0000259" key="4">
    <source>
        <dbReference type="Pfam" id="PF01878"/>
    </source>
</evidence>
<keyword evidence="6" id="KW-1185">Reference proteome</keyword>
<reference evidence="5 6" key="1">
    <citation type="journal article" date="2023" name="G3 (Bethesda)">
        <title>A high-quality reference genome for the fission yeast Schizosaccharomyces osmophilus.</title>
        <authorList>
            <person name="Jia G.S."/>
            <person name="Zhang W.C."/>
            <person name="Liang Y."/>
            <person name="Liu X.H."/>
            <person name="Rhind N."/>
            <person name="Pidoux A."/>
            <person name="Brysch-Herzberg M."/>
            <person name="Du L.L."/>
        </authorList>
    </citation>
    <scope>NUCLEOTIDE SEQUENCE [LARGE SCALE GENOMIC DNA]</scope>
    <source>
        <strain evidence="5 6">CBS 15793</strain>
    </source>
</reference>
<dbReference type="InterPro" id="IPR047197">
    <property type="entry name" value="THYN1-like_EVE"/>
</dbReference>
<dbReference type="CDD" id="cd21133">
    <property type="entry name" value="EVE"/>
    <property type="match status" value="1"/>
</dbReference>
<dbReference type="SUPFAM" id="SSF88697">
    <property type="entry name" value="PUA domain-like"/>
    <property type="match status" value="1"/>
</dbReference>
<dbReference type="FunFam" id="3.10.590.10:FF:000006">
    <property type="entry name" value="Chromosome 7, whole genome shotgun sequence"/>
    <property type="match status" value="1"/>
</dbReference>
<feature type="compositionally biased region" description="Basic and acidic residues" evidence="3">
    <location>
        <begin position="181"/>
        <end position="209"/>
    </location>
</feature>
<evidence type="ECO:0000256" key="3">
    <source>
        <dbReference type="SAM" id="MobiDB-lite"/>
    </source>
</evidence>
<dbReference type="InterPro" id="IPR052181">
    <property type="entry name" value="5hmC_binding"/>
</dbReference>
<evidence type="ECO:0000313" key="6">
    <source>
        <dbReference type="Proteomes" id="UP001212411"/>
    </source>
</evidence>
<proteinExistence type="predicted"/>
<dbReference type="GO" id="GO:0005634">
    <property type="term" value="C:nucleus"/>
    <property type="evidence" value="ECO:0007669"/>
    <property type="project" value="UniProtKB-SubCell"/>
</dbReference>
<gene>
    <name evidence="5" type="ORF">SOMG_01010</name>
</gene>